<evidence type="ECO:0008006" key="3">
    <source>
        <dbReference type="Google" id="ProtNLM"/>
    </source>
</evidence>
<dbReference type="EMBL" id="RZGZ01000001">
    <property type="protein sequence ID" value="RUR03426.1"/>
    <property type="molecule type" value="Genomic_DNA"/>
</dbReference>
<organism evidence="1 2">
    <name type="scientific">Labedella endophytica</name>
    <dbReference type="NCBI Taxonomy" id="1523160"/>
    <lineage>
        <taxon>Bacteria</taxon>
        <taxon>Bacillati</taxon>
        <taxon>Actinomycetota</taxon>
        <taxon>Actinomycetes</taxon>
        <taxon>Micrococcales</taxon>
        <taxon>Microbacteriaceae</taxon>
        <taxon>Labedella</taxon>
    </lineage>
</organism>
<keyword evidence="2" id="KW-1185">Reference proteome</keyword>
<dbReference type="RefSeq" id="WP_127046802.1">
    <property type="nucleotide sequence ID" value="NZ_RZGZ01000001.1"/>
</dbReference>
<protein>
    <recommendedName>
        <fullName evidence="3">XRE family transcriptional regulator</fullName>
    </recommendedName>
</protein>
<comment type="caution">
    <text evidence="1">The sequence shown here is derived from an EMBL/GenBank/DDBJ whole genome shotgun (WGS) entry which is preliminary data.</text>
</comment>
<evidence type="ECO:0000313" key="2">
    <source>
        <dbReference type="Proteomes" id="UP000274909"/>
    </source>
</evidence>
<evidence type="ECO:0000313" key="1">
    <source>
        <dbReference type="EMBL" id="RUR03426.1"/>
    </source>
</evidence>
<sequence>MNAARVPEFHIAAGAVRAELARRSIPRRDAVLALQEAGLSLGRTAAYERIAGLVPFTWTELEVLSTSFEIPLDVLAGTRAPDVAAVRV</sequence>
<accession>A0A3S0XQQ4</accession>
<dbReference type="Proteomes" id="UP000274909">
    <property type="component" value="Unassembled WGS sequence"/>
</dbReference>
<gene>
    <name evidence="1" type="ORF">ELQ94_02470</name>
</gene>
<reference evidence="1 2" key="1">
    <citation type="submission" date="2018-12" db="EMBL/GenBank/DDBJ databases">
        <authorList>
            <person name="Li F."/>
        </authorList>
    </citation>
    <scope>NUCLEOTIDE SEQUENCE [LARGE SCALE GENOMIC DNA]</scope>
    <source>
        <strain evidence="1 2">EGI 6500705</strain>
    </source>
</reference>
<name>A0A3S0XQQ4_9MICO</name>
<dbReference type="AlphaFoldDB" id="A0A3S0XQQ4"/>
<proteinExistence type="predicted"/>
<dbReference type="OrthoDB" id="5120120at2"/>